<gene>
    <name evidence="9" type="ORF">LNKW23_14110</name>
</gene>
<dbReference type="InterPro" id="IPR029035">
    <property type="entry name" value="DHS-like_NAD/FAD-binding_dom"/>
</dbReference>
<dbReference type="PANTHER" id="PTHR18968:SF129">
    <property type="entry name" value="ACETOLACTATE SYNTHASE"/>
    <property type="match status" value="1"/>
</dbReference>
<dbReference type="PANTHER" id="PTHR18968">
    <property type="entry name" value="THIAMINE PYROPHOSPHATE ENZYMES"/>
    <property type="match status" value="1"/>
</dbReference>
<comment type="caution">
    <text evidence="9">The sequence shown here is derived from an EMBL/GenBank/DDBJ whole genome shotgun (WGS) entry which is preliminary data.</text>
</comment>
<dbReference type="Gene3D" id="3.40.50.1220">
    <property type="entry name" value="TPP-binding domain"/>
    <property type="match status" value="1"/>
</dbReference>
<dbReference type="InterPro" id="IPR012001">
    <property type="entry name" value="Thiamin_PyroP_enz_TPP-bd_dom"/>
</dbReference>
<dbReference type="EMBL" id="BSYI01000008">
    <property type="protein sequence ID" value="GMG82198.1"/>
    <property type="molecule type" value="Genomic_DNA"/>
</dbReference>
<keyword evidence="2" id="KW-0808">Transferase</keyword>
<dbReference type="RefSeq" id="WP_285670954.1">
    <property type="nucleotide sequence ID" value="NZ_BSYI01000008.1"/>
</dbReference>
<dbReference type="InterPro" id="IPR011766">
    <property type="entry name" value="TPP_enzyme_TPP-bd"/>
</dbReference>
<dbReference type="InterPro" id="IPR000399">
    <property type="entry name" value="TPP-bd_CS"/>
</dbReference>
<evidence type="ECO:0000313" key="9">
    <source>
        <dbReference type="EMBL" id="GMG82198.1"/>
    </source>
</evidence>
<evidence type="ECO:0000256" key="5">
    <source>
        <dbReference type="SAM" id="MobiDB-lite"/>
    </source>
</evidence>
<evidence type="ECO:0000256" key="1">
    <source>
        <dbReference type="ARBA" id="ARBA00007812"/>
    </source>
</evidence>
<feature type="domain" description="Thiamine pyrophosphate enzyme N-terminal TPP-binding" evidence="8">
    <location>
        <begin position="10"/>
        <end position="112"/>
    </location>
</feature>
<dbReference type="Proteomes" id="UP001239909">
    <property type="component" value="Unassembled WGS sequence"/>
</dbReference>
<keyword evidence="10" id="KW-1185">Reference proteome</keyword>
<evidence type="ECO:0000259" key="8">
    <source>
        <dbReference type="Pfam" id="PF02776"/>
    </source>
</evidence>
<sequence length="537" mass="55919">MSAPATGPSAADVIAGRLFDAGVRQAFGIPGGEVLTLVDALERAGIRFRLAKHENAAGFMAEGAWHATGAPAVLVATVGPGLANAFNVAANAEQDRVPLILLSGMIDPAEALTFTHQVFDHAAVFRTVCKASFRAEQGAVDAMMDKAIGLAMAPRKGPVHIDLPVALAGAAQPAPRDRRRPPALPAAPAGPALETARARFAASRRPVIMAGLDILEEPDGPARLRAVAERHAIPVVTTYKAKGILPEDHPLALGGHGLSPKSDAAVLPVFAEADLVIAAGYDPIEMRIGWRDPWDPAKAIEFAHAPNTHDMHHAALSWVCGVAEGLEALTADAAPKPGWDHARHREALAAAFAPGDAWGADRAIAELLAALPPEAVTTADSGAHRILLSQQPYARRPRALLQSTGLCTMGCALPLALGHRLADPARPAVAFMGDAGLEMVLGELATLRDSGAPVVVVVLADRSLALIELKQRRMGLQNAGVDFAATDFAGLAELFGGRGVRVSAPGEAGPAMAAALEAERFTLIEVALPRRAYDGLF</sequence>
<name>A0ABQ6LLT3_9RHOB</name>
<evidence type="ECO:0000256" key="3">
    <source>
        <dbReference type="ARBA" id="ARBA00023052"/>
    </source>
</evidence>
<feature type="region of interest" description="Disordered" evidence="5">
    <location>
        <begin position="170"/>
        <end position="189"/>
    </location>
</feature>
<evidence type="ECO:0000259" key="7">
    <source>
        <dbReference type="Pfam" id="PF02775"/>
    </source>
</evidence>
<accession>A0ABQ6LLT3</accession>
<dbReference type="CDD" id="cd07035">
    <property type="entry name" value="TPP_PYR_POX_like"/>
    <property type="match status" value="1"/>
</dbReference>
<dbReference type="InterPro" id="IPR029061">
    <property type="entry name" value="THDP-binding"/>
</dbReference>
<dbReference type="PROSITE" id="PS00187">
    <property type="entry name" value="TPP_ENZYMES"/>
    <property type="match status" value="1"/>
</dbReference>
<reference evidence="9 10" key="1">
    <citation type="submission" date="2023-04" db="EMBL/GenBank/DDBJ databases">
        <title>Marinoamorphus aggregata gen. nov., sp. Nov., isolate from tissue of brittle star Ophioplocus japonicus.</title>
        <authorList>
            <person name="Kawano K."/>
            <person name="Sawayama S."/>
            <person name="Nakagawa S."/>
        </authorList>
    </citation>
    <scope>NUCLEOTIDE SEQUENCE [LARGE SCALE GENOMIC DNA]</scope>
    <source>
        <strain evidence="9 10">NKW23</strain>
    </source>
</reference>
<protein>
    <submittedName>
        <fullName evidence="9">5-guanidino-2-oxopentanoate decarboxylase</fullName>
    </submittedName>
</protein>
<dbReference type="Pfam" id="PF02775">
    <property type="entry name" value="TPP_enzyme_C"/>
    <property type="match status" value="1"/>
</dbReference>
<dbReference type="InterPro" id="IPR045229">
    <property type="entry name" value="TPP_enz"/>
</dbReference>
<dbReference type="Gene3D" id="3.40.50.970">
    <property type="match status" value="2"/>
</dbReference>
<proteinExistence type="inferred from homology"/>
<feature type="domain" description="Thiamine pyrophosphate enzyme TPP-binding" evidence="7">
    <location>
        <begin position="380"/>
        <end position="526"/>
    </location>
</feature>
<dbReference type="SUPFAM" id="SSF52518">
    <property type="entry name" value="Thiamin diphosphate-binding fold (THDP-binding)"/>
    <property type="match status" value="2"/>
</dbReference>
<dbReference type="Pfam" id="PF02776">
    <property type="entry name" value="TPP_enzyme_N"/>
    <property type="match status" value="1"/>
</dbReference>
<evidence type="ECO:0000259" key="6">
    <source>
        <dbReference type="Pfam" id="PF00205"/>
    </source>
</evidence>
<dbReference type="InterPro" id="IPR012000">
    <property type="entry name" value="Thiamin_PyroP_enz_cen_dom"/>
</dbReference>
<feature type="domain" description="Thiamine pyrophosphate enzyme central" evidence="6">
    <location>
        <begin position="194"/>
        <end position="329"/>
    </location>
</feature>
<evidence type="ECO:0000313" key="10">
    <source>
        <dbReference type="Proteomes" id="UP001239909"/>
    </source>
</evidence>
<dbReference type="SUPFAM" id="SSF52467">
    <property type="entry name" value="DHS-like NAD/FAD-binding domain"/>
    <property type="match status" value="1"/>
</dbReference>
<organism evidence="9 10">
    <name type="scientific">Paralimibaculum aggregatum</name>
    <dbReference type="NCBI Taxonomy" id="3036245"/>
    <lineage>
        <taxon>Bacteria</taxon>
        <taxon>Pseudomonadati</taxon>
        <taxon>Pseudomonadota</taxon>
        <taxon>Alphaproteobacteria</taxon>
        <taxon>Rhodobacterales</taxon>
        <taxon>Paracoccaceae</taxon>
        <taxon>Paralimibaculum</taxon>
    </lineage>
</organism>
<keyword evidence="3 4" id="KW-0786">Thiamine pyrophosphate</keyword>
<evidence type="ECO:0000256" key="4">
    <source>
        <dbReference type="RuleBase" id="RU362132"/>
    </source>
</evidence>
<dbReference type="Pfam" id="PF00205">
    <property type="entry name" value="TPP_enzyme_M"/>
    <property type="match status" value="1"/>
</dbReference>
<evidence type="ECO:0000256" key="2">
    <source>
        <dbReference type="ARBA" id="ARBA00022679"/>
    </source>
</evidence>
<comment type="similarity">
    <text evidence="1 4">Belongs to the TPP enzyme family.</text>
</comment>